<dbReference type="InterPro" id="IPR036291">
    <property type="entry name" value="NAD(P)-bd_dom_sf"/>
</dbReference>
<keyword evidence="3" id="KW-0560">Oxidoreductase</keyword>
<evidence type="ECO:0000256" key="1">
    <source>
        <dbReference type="ARBA" id="ARBA00008072"/>
    </source>
</evidence>
<dbReference type="PANTHER" id="PTHR45348">
    <property type="entry name" value="HYPOTHETICAL OXIDOREDUCTASE (EUROFUNG)"/>
    <property type="match status" value="1"/>
</dbReference>
<comment type="caution">
    <text evidence="5">The sequence shown here is derived from an EMBL/GenBank/DDBJ whole genome shotgun (WGS) entry which is preliminary data.</text>
</comment>
<accession>A0AAV9PUA8</accession>
<evidence type="ECO:0000313" key="6">
    <source>
        <dbReference type="Proteomes" id="UP001345827"/>
    </source>
</evidence>
<name>A0AAV9PUA8_9PEZI</name>
<keyword evidence="6" id="KW-1185">Reference proteome</keyword>
<reference evidence="5 6" key="1">
    <citation type="submission" date="2023-06" db="EMBL/GenBank/DDBJ databases">
        <title>Black Yeasts Isolated from many extreme environments.</title>
        <authorList>
            <person name="Coleine C."/>
            <person name="Stajich J.E."/>
            <person name="Selbmann L."/>
        </authorList>
    </citation>
    <scope>NUCLEOTIDE SEQUENCE [LARGE SCALE GENOMIC DNA]</scope>
    <source>
        <strain evidence="5 6">CCFEE 5887</strain>
    </source>
</reference>
<dbReference type="Pfam" id="PF00107">
    <property type="entry name" value="ADH_zinc_N"/>
    <property type="match status" value="1"/>
</dbReference>
<evidence type="ECO:0000313" key="5">
    <source>
        <dbReference type="EMBL" id="KAK5528233.1"/>
    </source>
</evidence>
<dbReference type="Pfam" id="PF08240">
    <property type="entry name" value="ADH_N"/>
    <property type="match status" value="1"/>
</dbReference>
<protein>
    <recommendedName>
        <fullName evidence="4">Enoyl reductase (ER) domain-containing protein</fullName>
    </recommendedName>
</protein>
<evidence type="ECO:0000259" key="4">
    <source>
        <dbReference type="SMART" id="SM00829"/>
    </source>
</evidence>
<feature type="domain" description="Enoyl reductase (ER)" evidence="4">
    <location>
        <begin position="14"/>
        <end position="341"/>
    </location>
</feature>
<evidence type="ECO:0000256" key="2">
    <source>
        <dbReference type="ARBA" id="ARBA00011245"/>
    </source>
</evidence>
<dbReference type="SUPFAM" id="SSF51735">
    <property type="entry name" value="NAD(P)-binding Rossmann-fold domains"/>
    <property type="match status" value="1"/>
</dbReference>
<dbReference type="EMBL" id="JAXLQG010000027">
    <property type="protein sequence ID" value="KAK5528233.1"/>
    <property type="molecule type" value="Genomic_DNA"/>
</dbReference>
<proteinExistence type="inferred from homology"/>
<dbReference type="InterPro" id="IPR013154">
    <property type="entry name" value="ADH-like_N"/>
</dbReference>
<evidence type="ECO:0000256" key="3">
    <source>
        <dbReference type="ARBA" id="ARBA00023002"/>
    </source>
</evidence>
<comment type="subunit">
    <text evidence="2">Monomer.</text>
</comment>
<dbReference type="Gene3D" id="3.90.180.10">
    <property type="entry name" value="Medium-chain alcohol dehydrogenases, catalytic domain"/>
    <property type="match status" value="1"/>
</dbReference>
<dbReference type="SMART" id="SM00829">
    <property type="entry name" value="PKS_ER"/>
    <property type="match status" value="1"/>
</dbReference>
<dbReference type="Gene3D" id="3.40.50.720">
    <property type="entry name" value="NAD(P)-binding Rossmann-like Domain"/>
    <property type="match status" value="1"/>
</dbReference>
<dbReference type="InterPro" id="IPR020843">
    <property type="entry name" value="ER"/>
</dbReference>
<comment type="similarity">
    <text evidence="1">Belongs to the zinc-containing alcohol dehydrogenase family.</text>
</comment>
<dbReference type="InterPro" id="IPR011032">
    <property type="entry name" value="GroES-like_sf"/>
</dbReference>
<dbReference type="InterPro" id="IPR047122">
    <property type="entry name" value="Trans-enoyl_RdTase-like"/>
</dbReference>
<dbReference type="PANTHER" id="PTHR45348:SF2">
    <property type="entry name" value="ZINC-TYPE ALCOHOL DEHYDROGENASE-LIKE PROTEIN C2E1P3.01"/>
    <property type="match status" value="1"/>
</dbReference>
<dbReference type="CDD" id="cd08249">
    <property type="entry name" value="enoyl_reductase_like"/>
    <property type="match status" value="1"/>
</dbReference>
<dbReference type="InterPro" id="IPR013149">
    <property type="entry name" value="ADH-like_C"/>
</dbReference>
<dbReference type="AlphaFoldDB" id="A0AAV9PUA8"/>
<dbReference type="Proteomes" id="UP001345827">
    <property type="component" value="Unassembled WGS sequence"/>
</dbReference>
<sequence length="343" mass="36199">MAAEIVNRAAWQTGPEVKPLEVGPGPAQDKPAADEVVIKVAYVAINPSEWKFQDTAFLPLQYPHVLGSDIAGEVVKIGEAVTRFKPGDRVIGHCLGLMYGGAKHGAFQKYSTCREVVVAKIPDNLPFAEAVVLPLALSTSIVALFELLQLELPSIEARSTSKSVLIWGGSSSVGTTAIQLAAAAGYKVITTASAKNHEYVKALGATEVFDHSDPDVMGLLTEALKGSDCAGVYDCIGTAETKEACAILLGKIGGGVLPVFTFPLPTNLPPSVKPVLVYATNPGLVENHVGARLWRDYVPAALETGKLRAKPEPKIITGGLEVIQAAMELQKKGVSAQKIVVEL</sequence>
<organism evidence="5 6">
    <name type="scientific">Vermiconidia calcicola</name>
    <dbReference type="NCBI Taxonomy" id="1690605"/>
    <lineage>
        <taxon>Eukaryota</taxon>
        <taxon>Fungi</taxon>
        <taxon>Dikarya</taxon>
        <taxon>Ascomycota</taxon>
        <taxon>Pezizomycotina</taxon>
        <taxon>Dothideomycetes</taxon>
        <taxon>Dothideomycetidae</taxon>
        <taxon>Mycosphaerellales</taxon>
        <taxon>Extremaceae</taxon>
        <taxon>Vermiconidia</taxon>
    </lineage>
</organism>
<dbReference type="GO" id="GO:0016651">
    <property type="term" value="F:oxidoreductase activity, acting on NAD(P)H"/>
    <property type="evidence" value="ECO:0007669"/>
    <property type="project" value="InterPro"/>
</dbReference>
<gene>
    <name evidence="5" type="ORF">LTR25_010540</name>
</gene>
<dbReference type="SUPFAM" id="SSF50129">
    <property type="entry name" value="GroES-like"/>
    <property type="match status" value="1"/>
</dbReference>